<proteinExistence type="predicted"/>
<dbReference type="Proteomes" id="UP001153069">
    <property type="component" value="Unassembled WGS sequence"/>
</dbReference>
<dbReference type="AlphaFoldDB" id="A0A9N8DKK7"/>
<dbReference type="GO" id="GO:0035556">
    <property type="term" value="P:intracellular signal transduction"/>
    <property type="evidence" value="ECO:0007669"/>
    <property type="project" value="InterPro"/>
</dbReference>
<sequence>MRLDRSIDHASRGSFWYSYMWKSYIQNILPEGTNGVVVVFSSSCGRAFTYRLDGPKTTYLGGGDLHDPKYNYLGTSKTLYDIMYGTRQSTEGSSYSGLPMPKTYCVMTPSVYPSQDFEDEYHQWAGDLHNIGCMYLCLYIPGFHQLRLHCGKMTAHCHAKSSGLWSHCFFPIPEKVKQQLYDEQTQEQKKQNTVKEFMTLPESADKASINSSKPIADLFDNTTVFFTDLAGFTAWSGKQTPVEVFELLENLYGAFDAVAKVSREQSGGTMVDSIFAHPVAVYT</sequence>
<dbReference type="InterPro" id="IPR029787">
    <property type="entry name" value="Nucleotide_cyclase"/>
</dbReference>
<evidence type="ECO:0000313" key="3">
    <source>
        <dbReference type="Proteomes" id="UP001153069"/>
    </source>
</evidence>
<protein>
    <submittedName>
        <fullName evidence="2">Natriuretic peptide receptor 1</fullName>
    </submittedName>
</protein>
<organism evidence="2 3">
    <name type="scientific">Seminavis robusta</name>
    <dbReference type="NCBI Taxonomy" id="568900"/>
    <lineage>
        <taxon>Eukaryota</taxon>
        <taxon>Sar</taxon>
        <taxon>Stramenopiles</taxon>
        <taxon>Ochrophyta</taxon>
        <taxon>Bacillariophyta</taxon>
        <taxon>Bacillariophyceae</taxon>
        <taxon>Bacillariophycidae</taxon>
        <taxon>Naviculales</taxon>
        <taxon>Naviculaceae</taxon>
        <taxon>Seminavis</taxon>
    </lineage>
</organism>
<evidence type="ECO:0000313" key="2">
    <source>
        <dbReference type="EMBL" id="CAB9503901.1"/>
    </source>
</evidence>
<dbReference type="GO" id="GO:0009190">
    <property type="term" value="P:cyclic nucleotide biosynthetic process"/>
    <property type="evidence" value="ECO:0007669"/>
    <property type="project" value="InterPro"/>
</dbReference>
<dbReference type="InterPro" id="IPR001054">
    <property type="entry name" value="A/G_cyclase"/>
</dbReference>
<gene>
    <name evidence="2" type="ORF">SEMRO_179_G078540.1</name>
</gene>
<comment type="caution">
    <text evidence="2">The sequence shown here is derived from an EMBL/GenBank/DDBJ whole genome shotgun (WGS) entry which is preliminary data.</text>
</comment>
<feature type="domain" description="Guanylate cyclase" evidence="1">
    <location>
        <begin position="223"/>
        <end position="274"/>
    </location>
</feature>
<keyword evidence="2" id="KW-0675">Receptor</keyword>
<reference evidence="2" key="1">
    <citation type="submission" date="2020-06" db="EMBL/GenBank/DDBJ databases">
        <authorList>
            <consortium name="Plant Systems Biology data submission"/>
        </authorList>
    </citation>
    <scope>NUCLEOTIDE SEQUENCE</scope>
    <source>
        <strain evidence="2">D6</strain>
    </source>
</reference>
<dbReference type="PROSITE" id="PS50125">
    <property type="entry name" value="GUANYLATE_CYCLASE_2"/>
    <property type="match status" value="1"/>
</dbReference>
<keyword evidence="3" id="KW-1185">Reference proteome</keyword>
<accession>A0A9N8DKK7</accession>
<dbReference type="Pfam" id="PF00211">
    <property type="entry name" value="Guanylate_cyc"/>
    <property type="match status" value="1"/>
</dbReference>
<name>A0A9N8DKK7_9STRA</name>
<dbReference type="EMBL" id="CAICTM010000178">
    <property type="protein sequence ID" value="CAB9503901.1"/>
    <property type="molecule type" value="Genomic_DNA"/>
</dbReference>
<dbReference type="SUPFAM" id="SSF55073">
    <property type="entry name" value="Nucleotide cyclase"/>
    <property type="match status" value="1"/>
</dbReference>
<dbReference type="Gene3D" id="3.30.70.1230">
    <property type="entry name" value="Nucleotide cyclase"/>
    <property type="match status" value="1"/>
</dbReference>
<evidence type="ECO:0000259" key="1">
    <source>
        <dbReference type="PROSITE" id="PS50125"/>
    </source>
</evidence>
<dbReference type="OrthoDB" id="1890790at2759"/>